<keyword evidence="3 5" id="KW-0067">ATP-binding</keyword>
<evidence type="ECO:0000256" key="1">
    <source>
        <dbReference type="ARBA" id="ARBA00022448"/>
    </source>
</evidence>
<dbReference type="SUPFAM" id="SSF52540">
    <property type="entry name" value="P-loop containing nucleoside triphosphate hydrolases"/>
    <property type="match status" value="1"/>
</dbReference>
<dbReference type="EMBL" id="FYEH01000021">
    <property type="protein sequence ID" value="SNB79544.1"/>
    <property type="molecule type" value="Genomic_DNA"/>
</dbReference>
<dbReference type="Gene3D" id="3.40.50.300">
    <property type="entry name" value="P-loop containing nucleotide triphosphate hydrolases"/>
    <property type="match status" value="1"/>
</dbReference>
<dbReference type="InterPro" id="IPR003439">
    <property type="entry name" value="ABC_transporter-like_ATP-bd"/>
</dbReference>
<dbReference type="Pfam" id="PF00005">
    <property type="entry name" value="ABC_tran"/>
    <property type="match status" value="1"/>
</dbReference>
<dbReference type="InterPro" id="IPR017871">
    <property type="entry name" value="ABC_transporter-like_CS"/>
</dbReference>
<keyword evidence="1" id="KW-0813">Transport</keyword>
<dbReference type="PROSITE" id="PS00211">
    <property type="entry name" value="ABC_TRANSPORTER_1"/>
    <property type="match status" value="1"/>
</dbReference>
<dbReference type="InterPro" id="IPR003593">
    <property type="entry name" value="AAA+_ATPase"/>
</dbReference>
<accession>A0A212S2Z6</accession>
<dbReference type="AlphaFoldDB" id="A0A212S2Z6"/>
<keyword evidence="6" id="KW-1185">Reference proteome</keyword>
<reference evidence="5 6" key="1">
    <citation type="submission" date="2017-06" db="EMBL/GenBank/DDBJ databases">
        <authorList>
            <person name="Kim H.J."/>
            <person name="Triplett B.A."/>
        </authorList>
    </citation>
    <scope>NUCLEOTIDE SEQUENCE [LARGE SCALE GENOMIC DNA]</scope>
    <source>
        <strain evidence="5 6">B29T1</strain>
    </source>
</reference>
<sequence>MTTIAFKSVSKEYGGVRVLEDISLELADHEFLGVVGPSGAGKSTFLRLLLSQEQPTHGKILIDGQPIAPEPSQDRGVVFQRYSVFPHLSVLRNVTLGREWAKAPLTGRLRGQERGEVEAEAMRLLERVGLGSSADKFPHQLSGGMQQRLAIAQALIVRPKVLLLDEPFGALDPHTRKSMHHLVRELWEENQMTIVMVTHDLSEAFSLSTRVIAIDKIRYDPQDPTAYGSRIVSDIEAKSKIVRESRKAEAVRMLEAVA</sequence>
<dbReference type="OrthoDB" id="9802264at2"/>
<proteinExistence type="predicted"/>
<evidence type="ECO:0000259" key="4">
    <source>
        <dbReference type="PROSITE" id="PS50893"/>
    </source>
</evidence>
<dbReference type="PANTHER" id="PTHR42781:SF4">
    <property type="entry name" value="SPERMIDINE_PUTRESCINE IMPORT ATP-BINDING PROTEIN POTA"/>
    <property type="match status" value="1"/>
</dbReference>
<dbReference type="GO" id="GO:0005524">
    <property type="term" value="F:ATP binding"/>
    <property type="evidence" value="ECO:0007669"/>
    <property type="project" value="UniProtKB-KW"/>
</dbReference>
<dbReference type="Proteomes" id="UP000197065">
    <property type="component" value="Unassembled WGS sequence"/>
</dbReference>
<dbReference type="PANTHER" id="PTHR42781">
    <property type="entry name" value="SPERMIDINE/PUTRESCINE IMPORT ATP-BINDING PROTEIN POTA"/>
    <property type="match status" value="1"/>
</dbReference>
<dbReference type="SMART" id="SM00382">
    <property type="entry name" value="AAA"/>
    <property type="match status" value="1"/>
</dbReference>
<name>A0A212S2Z6_9PROT</name>
<dbReference type="PROSITE" id="PS50893">
    <property type="entry name" value="ABC_TRANSPORTER_2"/>
    <property type="match status" value="1"/>
</dbReference>
<evidence type="ECO:0000256" key="2">
    <source>
        <dbReference type="ARBA" id="ARBA00022741"/>
    </source>
</evidence>
<evidence type="ECO:0000313" key="6">
    <source>
        <dbReference type="Proteomes" id="UP000197065"/>
    </source>
</evidence>
<evidence type="ECO:0000313" key="5">
    <source>
        <dbReference type="EMBL" id="SNB79544.1"/>
    </source>
</evidence>
<evidence type="ECO:0000256" key="3">
    <source>
        <dbReference type="ARBA" id="ARBA00022840"/>
    </source>
</evidence>
<dbReference type="InterPro" id="IPR027417">
    <property type="entry name" value="P-loop_NTPase"/>
</dbReference>
<feature type="domain" description="ABC transporter" evidence="4">
    <location>
        <begin position="4"/>
        <end position="241"/>
    </location>
</feature>
<dbReference type="CDD" id="cd03293">
    <property type="entry name" value="ABC_NrtD_SsuB_transporters"/>
    <property type="match status" value="1"/>
</dbReference>
<gene>
    <name evidence="5" type="ORF">SAMN07250955_12143</name>
</gene>
<organism evidence="5 6">
    <name type="scientific">Arboricoccus pini</name>
    <dbReference type="NCBI Taxonomy" id="1963835"/>
    <lineage>
        <taxon>Bacteria</taxon>
        <taxon>Pseudomonadati</taxon>
        <taxon>Pseudomonadota</taxon>
        <taxon>Alphaproteobacteria</taxon>
        <taxon>Geminicoccales</taxon>
        <taxon>Geminicoccaceae</taxon>
        <taxon>Arboricoccus</taxon>
    </lineage>
</organism>
<keyword evidence="2" id="KW-0547">Nucleotide-binding</keyword>
<protein>
    <submittedName>
        <fullName evidence="5">NitT/TauT family transport system ATP-binding protein</fullName>
    </submittedName>
</protein>
<dbReference type="GO" id="GO:0016887">
    <property type="term" value="F:ATP hydrolysis activity"/>
    <property type="evidence" value="ECO:0007669"/>
    <property type="project" value="InterPro"/>
</dbReference>
<dbReference type="RefSeq" id="WP_088563051.1">
    <property type="nucleotide sequence ID" value="NZ_FYEH01000021.1"/>
</dbReference>
<dbReference type="InterPro" id="IPR050093">
    <property type="entry name" value="ABC_SmlMolc_Importer"/>
</dbReference>